<name>A0ABQ9GEB5_9NEOP</name>
<feature type="region of interest" description="Disordered" evidence="1">
    <location>
        <begin position="277"/>
        <end position="322"/>
    </location>
</feature>
<organism evidence="2 3">
    <name type="scientific">Dryococelus australis</name>
    <dbReference type="NCBI Taxonomy" id="614101"/>
    <lineage>
        <taxon>Eukaryota</taxon>
        <taxon>Metazoa</taxon>
        <taxon>Ecdysozoa</taxon>
        <taxon>Arthropoda</taxon>
        <taxon>Hexapoda</taxon>
        <taxon>Insecta</taxon>
        <taxon>Pterygota</taxon>
        <taxon>Neoptera</taxon>
        <taxon>Polyneoptera</taxon>
        <taxon>Phasmatodea</taxon>
        <taxon>Verophasmatodea</taxon>
        <taxon>Anareolatae</taxon>
        <taxon>Phasmatidae</taxon>
        <taxon>Eurycanthinae</taxon>
        <taxon>Dryococelus</taxon>
    </lineage>
</organism>
<accession>A0ABQ9GEB5</accession>
<feature type="region of interest" description="Disordered" evidence="1">
    <location>
        <begin position="130"/>
        <end position="154"/>
    </location>
</feature>
<evidence type="ECO:0000313" key="2">
    <source>
        <dbReference type="EMBL" id="KAJ8870741.1"/>
    </source>
</evidence>
<dbReference type="Proteomes" id="UP001159363">
    <property type="component" value="Chromosome 11"/>
</dbReference>
<evidence type="ECO:0000256" key="1">
    <source>
        <dbReference type="SAM" id="MobiDB-lite"/>
    </source>
</evidence>
<sequence>MISSRKGCIRGGDVSRQPGEEGETGHPFFLRYVRTVSSEPGLLTTDSRKGCIRGGEVSRKPGEEGETGHPFFLRYVRTVSSEPGLLTTDSREGCIRGGEVSRKPGEEGETGHPFFLRYVRTVSSEPGLLTTDSRDGCIRGGDVSRQPGEEGETGHPFFLRYVRTVSSEPGLLTTECGGDRKDLTKSCTARNEKLLLVLLVHAINRERAANYTGMRKYSIERLRRQGRENPYEQHITPGKRRLQLSSHVSRAHAHIHTHTVTLSRPLTPRRGCTVAEGRTDLPTPIPSPLHDPPLTGFSPPPPSVHRATTRTENMRSSPGLATCTGSCVSLPQDTEMISAEHRGDEDGDVQGTESCQQGCATAGDLRMAETAQGTLNPRCQKTWDSCIAF</sequence>
<dbReference type="EMBL" id="JARBHB010000012">
    <property type="protein sequence ID" value="KAJ8870741.1"/>
    <property type="molecule type" value="Genomic_DNA"/>
</dbReference>
<feature type="region of interest" description="Disordered" evidence="1">
    <location>
        <begin position="87"/>
        <end position="109"/>
    </location>
</feature>
<proteinExistence type="predicted"/>
<feature type="region of interest" description="Disordered" evidence="1">
    <location>
        <begin position="1"/>
        <end position="26"/>
    </location>
</feature>
<feature type="region of interest" description="Disordered" evidence="1">
    <location>
        <begin position="44"/>
        <end position="66"/>
    </location>
</feature>
<keyword evidence="3" id="KW-1185">Reference proteome</keyword>
<reference evidence="2 3" key="1">
    <citation type="submission" date="2023-02" db="EMBL/GenBank/DDBJ databases">
        <title>LHISI_Scaffold_Assembly.</title>
        <authorList>
            <person name="Stuart O.P."/>
            <person name="Cleave R."/>
            <person name="Magrath M.J.L."/>
            <person name="Mikheyev A.S."/>
        </authorList>
    </citation>
    <scope>NUCLEOTIDE SEQUENCE [LARGE SCALE GENOMIC DNA]</scope>
    <source>
        <strain evidence="2">Daus_M_001</strain>
        <tissue evidence="2">Leg muscle</tissue>
    </source>
</reference>
<protein>
    <submittedName>
        <fullName evidence="2">Uncharacterized protein</fullName>
    </submittedName>
</protein>
<comment type="caution">
    <text evidence="2">The sequence shown here is derived from an EMBL/GenBank/DDBJ whole genome shotgun (WGS) entry which is preliminary data.</text>
</comment>
<gene>
    <name evidence="2" type="ORF">PR048_027040</name>
</gene>
<evidence type="ECO:0000313" key="3">
    <source>
        <dbReference type="Proteomes" id="UP001159363"/>
    </source>
</evidence>
<feature type="compositionally biased region" description="Basic and acidic residues" evidence="1">
    <location>
        <begin position="56"/>
        <end position="66"/>
    </location>
</feature>
<feature type="compositionally biased region" description="Basic and acidic residues" evidence="1">
    <location>
        <begin position="89"/>
        <end position="109"/>
    </location>
</feature>